<dbReference type="PANTHER" id="PTHR23124:SF131">
    <property type="entry name" value="C-TYPE LECTIN DOMAIN-CONTAINING PROTEIN"/>
    <property type="match status" value="1"/>
</dbReference>
<name>A0A6A5GML8_CAERE</name>
<dbReference type="InterPro" id="IPR016187">
    <property type="entry name" value="CTDL_fold"/>
</dbReference>
<protein>
    <recommendedName>
        <fullName evidence="2">C-type lectin domain-containing protein</fullName>
    </recommendedName>
</protein>
<evidence type="ECO:0000313" key="4">
    <source>
        <dbReference type="Proteomes" id="UP000483820"/>
    </source>
</evidence>
<comment type="caution">
    <text evidence="3">The sequence shown here is derived from an EMBL/GenBank/DDBJ whole genome shotgun (WGS) entry which is preliminary data.</text>
</comment>
<dbReference type="SMART" id="SM00034">
    <property type="entry name" value="CLECT"/>
    <property type="match status" value="1"/>
</dbReference>
<feature type="domain" description="C-type lectin" evidence="2">
    <location>
        <begin position="53"/>
        <end position="194"/>
    </location>
</feature>
<evidence type="ECO:0000256" key="1">
    <source>
        <dbReference type="SAM" id="SignalP"/>
    </source>
</evidence>
<accession>A0A6A5GML8</accession>
<dbReference type="PANTHER" id="PTHR23124">
    <property type="entry name" value="C-TYPE LECTIN DOMAIN-CONTAINING PROTEIN-RELATED-RELATED"/>
    <property type="match status" value="1"/>
</dbReference>
<dbReference type="AlphaFoldDB" id="A0A6A5GML8"/>
<dbReference type="CTD" id="9818877"/>
<dbReference type="Gene3D" id="3.10.100.10">
    <property type="entry name" value="Mannose-Binding Protein A, subunit A"/>
    <property type="match status" value="1"/>
</dbReference>
<organism evidence="3 4">
    <name type="scientific">Caenorhabditis remanei</name>
    <name type="common">Caenorhabditis vulgaris</name>
    <dbReference type="NCBI Taxonomy" id="31234"/>
    <lineage>
        <taxon>Eukaryota</taxon>
        <taxon>Metazoa</taxon>
        <taxon>Ecdysozoa</taxon>
        <taxon>Nematoda</taxon>
        <taxon>Chromadorea</taxon>
        <taxon>Rhabditida</taxon>
        <taxon>Rhabditina</taxon>
        <taxon>Rhabditomorpha</taxon>
        <taxon>Rhabditoidea</taxon>
        <taxon>Rhabditidae</taxon>
        <taxon>Peloderinae</taxon>
        <taxon>Caenorhabditis</taxon>
    </lineage>
</organism>
<dbReference type="SUPFAM" id="SSF56436">
    <property type="entry name" value="C-type lectin-like"/>
    <property type="match status" value="1"/>
</dbReference>
<dbReference type="CDD" id="cd00037">
    <property type="entry name" value="CLECT"/>
    <property type="match status" value="1"/>
</dbReference>
<sequence>MKLFLLSTVALFVSVYAIGFTGNGGGGNGGNGGTPECPFAYKLFKRPNGRYWCMKYFPGNETFFGAEKICRCQGGASLSGIENYKELSYVLGESEKSFESIGIKTGGVWVGAYRRKDCRVENMATKPECTKEYQYQWTDRNTMGNDMWKTRWTEGAPHNNKVGTHQEFCVQLQVSIDPAILNKNLTGFFDNRVCVHPDGETQFPTEGFVCGRPPKFTGDSYYGAGGGNGVGGGVIIIGAGKPTKKP</sequence>
<dbReference type="InterPro" id="IPR001304">
    <property type="entry name" value="C-type_lectin-like"/>
</dbReference>
<dbReference type="PROSITE" id="PS50041">
    <property type="entry name" value="C_TYPE_LECTIN_2"/>
    <property type="match status" value="1"/>
</dbReference>
<dbReference type="Proteomes" id="UP000483820">
    <property type="component" value="Chromosome IV"/>
</dbReference>
<keyword evidence="1" id="KW-0732">Signal</keyword>
<gene>
    <name evidence="3" type="ORF">GCK72_012019</name>
</gene>
<dbReference type="RefSeq" id="XP_003103526.2">
    <property type="nucleotide sequence ID" value="XM_003103478.2"/>
</dbReference>
<dbReference type="KEGG" id="crq:GCK72_012019"/>
<dbReference type="GeneID" id="9818877"/>
<proteinExistence type="predicted"/>
<dbReference type="InterPro" id="IPR016186">
    <property type="entry name" value="C-type_lectin-like/link_sf"/>
</dbReference>
<feature type="signal peptide" evidence="1">
    <location>
        <begin position="1"/>
        <end position="17"/>
    </location>
</feature>
<feature type="chain" id="PRO_5025611084" description="C-type lectin domain-containing protein" evidence="1">
    <location>
        <begin position="18"/>
        <end position="246"/>
    </location>
</feature>
<reference evidence="3 4" key="1">
    <citation type="submission" date="2019-12" db="EMBL/GenBank/DDBJ databases">
        <title>Chromosome-level assembly of the Caenorhabditis remanei genome.</title>
        <authorList>
            <person name="Teterina A.A."/>
            <person name="Willis J.H."/>
            <person name="Phillips P.C."/>
        </authorList>
    </citation>
    <scope>NUCLEOTIDE SEQUENCE [LARGE SCALE GENOMIC DNA]</scope>
    <source>
        <strain evidence="3 4">PX506</strain>
        <tissue evidence="3">Whole organism</tissue>
    </source>
</reference>
<dbReference type="EMBL" id="WUAV01000004">
    <property type="protein sequence ID" value="KAF1755569.1"/>
    <property type="molecule type" value="Genomic_DNA"/>
</dbReference>
<evidence type="ECO:0000313" key="3">
    <source>
        <dbReference type="EMBL" id="KAF1755569.1"/>
    </source>
</evidence>
<evidence type="ECO:0000259" key="2">
    <source>
        <dbReference type="PROSITE" id="PS50041"/>
    </source>
</evidence>